<evidence type="ECO:0000313" key="2">
    <source>
        <dbReference type="Proteomes" id="UP001500689"/>
    </source>
</evidence>
<proteinExistence type="predicted"/>
<dbReference type="EMBL" id="BAAAZN010000007">
    <property type="protein sequence ID" value="GAA3549778.1"/>
    <property type="molecule type" value="Genomic_DNA"/>
</dbReference>
<keyword evidence="2" id="KW-1185">Reference proteome</keyword>
<gene>
    <name evidence="1" type="ORF">GCM10022222_36710</name>
</gene>
<evidence type="ECO:0000313" key="1">
    <source>
        <dbReference type="EMBL" id="GAA3549778.1"/>
    </source>
</evidence>
<protein>
    <recommendedName>
        <fullName evidence="3">ATP/GTP-binding protein</fullName>
    </recommendedName>
</protein>
<name>A0ABP6WEA7_9PSEU</name>
<sequence length="204" mass="21046">MWGGHDPHEGSLKFQMCQGDGAALPWPRVVFAPNGQPAAAPQVSPAELARQVIAELGLEAPDIQLAPPGDSPHGATVGFPVWMWTTRRPSTTGPISKTAAAGGISVTVTAALESITWAMGDGATVTCPGPGTPFTDDQAGRPSPSCGHVYVQPSKPGFSIAATGHWRISWSGAGQGAADSMDLTSRAQLAVREIRTLNTDVRGG</sequence>
<comment type="caution">
    <text evidence="1">The sequence shown here is derived from an EMBL/GenBank/DDBJ whole genome shotgun (WGS) entry which is preliminary data.</text>
</comment>
<reference evidence="2" key="1">
    <citation type="journal article" date="2019" name="Int. J. Syst. Evol. Microbiol.">
        <title>The Global Catalogue of Microorganisms (GCM) 10K type strain sequencing project: providing services to taxonomists for standard genome sequencing and annotation.</title>
        <authorList>
            <consortium name="The Broad Institute Genomics Platform"/>
            <consortium name="The Broad Institute Genome Sequencing Center for Infectious Disease"/>
            <person name="Wu L."/>
            <person name="Ma J."/>
        </authorList>
    </citation>
    <scope>NUCLEOTIDE SEQUENCE [LARGE SCALE GENOMIC DNA]</scope>
    <source>
        <strain evidence="2">JCM 16898</strain>
    </source>
</reference>
<accession>A0ABP6WEA7</accession>
<evidence type="ECO:0008006" key="3">
    <source>
        <dbReference type="Google" id="ProtNLM"/>
    </source>
</evidence>
<dbReference type="Proteomes" id="UP001500689">
    <property type="component" value="Unassembled WGS sequence"/>
</dbReference>
<dbReference type="RefSeq" id="WP_344861305.1">
    <property type="nucleotide sequence ID" value="NZ_BAAAZN010000007.1"/>
</dbReference>
<organism evidence="1 2">
    <name type="scientific">Amycolatopsis ultiminotia</name>
    <dbReference type="NCBI Taxonomy" id="543629"/>
    <lineage>
        <taxon>Bacteria</taxon>
        <taxon>Bacillati</taxon>
        <taxon>Actinomycetota</taxon>
        <taxon>Actinomycetes</taxon>
        <taxon>Pseudonocardiales</taxon>
        <taxon>Pseudonocardiaceae</taxon>
        <taxon>Amycolatopsis</taxon>
    </lineage>
</organism>